<dbReference type="RefSeq" id="WP_194105619.1">
    <property type="nucleotide sequence ID" value="NZ_JADFFM010000001.1"/>
</dbReference>
<evidence type="ECO:0000313" key="1">
    <source>
        <dbReference type="EMBL" id="MBE9666250.1"/>
    </source>
</evidence>
<organism evidence="1 2">
    <name type="scientific">Mucilaginibacter boryungensis</name>
    <dbReference type="NCBI Taxonomy" id="768480"/>
    <lineage>
        <taxon>Bacteria</taxon>
        <taxon>Pseudomonadati</taxon>
        <taxon>Bacteroidota</taxon>
        <taxon>Sphingobacteriia</taxon>
        <taxon>Sphingobacteriales</taxon>
        <taxon>Sphingobacteriaceae</taxon>
        <taxon>Mucilaginibacter</taxon>
    </lineage>
</organism>
<dbReference type="PANTHER" id="PTHR38477">
    <property type="entry name" value="HYPOTHETICAL EXPORTED PROTEIN"/>
    <property type="match status" value="1"/>
</dbReference>
<gene>
    <name evidence="1" type="ORF">IRJ18_07750</name>
</gene>
<dbReference type="EMBL" id="JADFFM010000001">
    <property type="protein sequence ID" value="MBE9666250.1"/>
    <property type="molecule type" value="Genomic_DNA"/>
</dbReference>
<comment type="caution">
    <text evidence="1">The sequence shown here is derived from an EMBL/GenBank/DDBJ whole genome shotgun (WGS) entry which is preliminary data.</text>
</comment>
<protein>
    <submittedName>
        <fullName evidence="1">Murein L,D-transpeptidase catalytic domain family protein</fullName>
    </submittedName>
</protein>
<dbReference type="InterPro" id="IPR032676">
    <property type="entry name" value="YkuD_2"/>
</dbReference>
<sequence length="272" mass="30004">MRKHFLWTICALLGLSVSIISLGFANVAKSDSTLRNTSERKAPNSSAKVLFFHYVDDIYESASLAQAGLDSAVFQKAVVGYYNLKIANKLPANSSILTVVDFNRPSTTKRMWIIDLQNRKLLLNTWVAHGQGSGNNMANAFSNSEESHQSSLGFYITDDIYIGKHGRSLHLDGLDKGFNDRARERSIVLHGAEYVNKNTIDQLGRLGRSFGCPAVSTEVVDQVIDTIKNKNVLFIAGNDSNYTSKYLDEDNAAKFAFADSSFNLAKDAFTAN</sequence>
<keyword evidence="2" id="KW-1185">Reference proteome</keyword>
<dbReference type="Pfam" id="PF13645">
    <property type="entry name" value="YkuD_2"/>
    <property type="match status" value="1"/>
</dbReference>
<dbReference type="PANTHER" id="PTHR38477:SF1">
    <property type="entry name" value="MUREIN L,D-TRANSPEPTIDASE CATALYTIC DOMAIN FAMILY PROTEIN"/>
    <property type="match status" value="1"/>
</dbReference>
<dbReference type="Proteomes" id="UP000632774">
    <property type="component" value="Unassembled WGS sequence"/>
</dbReference>
<name>A0ABR9XGR4_9SPHI</name>
<evidence type="ECO:0000313" key="2">
    <source>
        <dbReference type="Proteomes" id="UP000632774"/>
    </source>
</evidence>
<reference evidence="1 2" key="1">
    <citation type="submission" date="2020-10" db="EMBL/GenBank/DDBJ databases">
        <title>Mucilaginibacter mali sp. nov., isolated from rhizosphere soil of apple orchard.</title>
        <authorList>
            <person name="Lee J.-S."/>
            <person name="Kim H.S."/>
            <person name="Kim J.-S."/>
        </authorList>
    </citation>
    <scope>NUCLEOTIDE SEQUENCE [LARGE SCALE GENOMIC DNA]</scope>
    <source>
        <strain evidence="1 2">KCTC 23157</strain>
    </source>
</reference>
<proteinExistence type="predicted"/>
<accession>A0ABR9XGR4</accession>